<reference evidence="2" key="2">
    <citation type="submission" date="2021-04" db="EMBL/GenBank/DDBJ databases">
        <authorList>
            <person name="Gilroy R."/>
        </authorList>
    </citation>
    <scope>NUCLEOTIDE SEQUENCE</scope>
    <source>
        <strain evidence="2">ChiSxjej5B17-1746</strain>
    </source>
</reference>
<evidence type="ECO:0000313" key="3">
    <source>
        <dbReference type="Proteomes" id="UP000824264"/>
    </source>
</evidence>
<keyword evidence="1" id="KW-0732">Signal</keyword>
<dbReference type="Proteomes" id="UP000824264">
    <property type="component" value="Unassembled WGS sequence"/>
</dbReference>
<dbReference type="EMBL" id="DXGI01000192">
    <property type="protein sequence ID" value="HIW78559.1"/>
    <property type="molecule type" value="Genomic_DNA"/>
</dbReference>
<proteinExistence type="predicted"/>
<reference evidence="2" key="1">
    <citation type="journal article" date="2021" name="PeerJ">
        <title>Extensive microbial diversity within the chicken gut microbiome revealed by metagenomics and culture.</title>
        <authorList>
            <person name="Gilroy R."/>
            <person name="Ravi A."/>
            <person name="Getino M."/>
            <person name="Pursley I."/>
            <person name="Horton D.L."/>
            <person name="Alikhan N.F."/>
            <person name="Baker D."/>
            <person name="Gharbi K."/>
            <person name="Hall N."/>
            <person name="Watson M."/>
            <person name="Adriaenssens E.M."/>
            <person name="Foster-Nyarko E."/>
            <person name="Jarju S."/>
            <person name="Secka A."/>
            <person name="Antonio M."/>
            <person name="Oren A."/>
            <person name="Chaudhuri R.R."/>
            <person name="La Ragione R."/>
            <person name="Hildebrand F."/>
            <person name="Pallen M.J."/>
        </authorList>
    </citation>
    <scope>NUCLEOTIDE SEQUENCE</scope>
    <source>
        <strain evidence="2">ChiSxjej5B17-1746</strain>
    </source>
</reference>
<evidence type="ECO:0000313" key="2">
    <source>
        <dbReference type="EMBL" id="HIW78559.1"/>
    </source>
</evidence>
<dbReference type="Pfam" id="PF10670">
    <property type="entry name" value="DUF4198"/>
    <property type="match status" value="1"/>
</dbReference>
<accession>A0A9D1QZM4</accession>
<dbReference type="InterPro" id="IPR019613">
    <property type="entry name" value="DUF4198"/>
</dbReference>
<sequence>MSFKVLCAGICSLCLMGTAGLASAHEFIAKPDKVQAAKGDALRVEAQAAHVFMISEEAEPADTVVLELMQGDARTPVTLTEDSKAKALAGTATLTADGPALLVGHRLPQIWSDTTEGVLEGGRQTLEAKGKKVLKVGKYEKFAKTLINPSADDTLYKKVLGQDLEIVLLTNPADVKPGDEIKAEVLLNGKPVKAPLGLTYDGYSTEMDTYMTKVETGADGMATLKVTKPGLWMLRTEYTEALSGGDADKRNMRATYVFPVK</sequence>
<evidence type="ECO:0000256" key="1">
    <source>
        <dbReference type="SAM" id="SignalP"/>
    </source>
</evidence>
<organism evidence="2 3">
    <name type="scientific">Candidatus Bilophila faecipullorum</name>
    <dbReference type="NCBI Taxonomy" id="2838482"/>
    <lineage>
        <taxon>Bacteria</taxon>
        <taxon>Pseudomonadati</taxon>
        <taxon>Thermodesulfobacteriota</taxon>
        <taxon>Desulfovibrionia</taxon>
        <taxon>Desulfovibrionales</taxon>
        <taxon>Desulfovibrionaceae</taxon>
        <taxon>Bilophila</taxon>
    </lineage>
</organism>
<feature type="chain" id="PRO_5039722223" evidence="1">
    <location>
        <begin position="25"/>
        <end position="261"/>
    </location>
</feature>
<comment type="caution">
    <text evidence="2">The sequence shown here is derived from an EMBL/GenBank/DDBJ whole genome shotgun (WGS) entry which is preliminary data.</text>
</comment>
<feature type="signal peptide" evidence="1">
    <location>
        <begin position="1"/>
        <end position="24"/>
    </location>
</feature>
<name>A0A9D1QZM4_9BACT</name>
<protein>
    <submittedName>
        <fullName evidence="2">DUF4198 domain-containing protein</fullName>
    </submittedName>
</protein>
<dbReference type="AlphaFoldDB" id="A0A9D1QZM4"/>
<gene>
    <name evidence="2" type="ORF">H9874_05360</name>
</gene>